<evidence type="ECO:0000313" key="1">
    <source>
        <dbReference type="EMBL" id="KAH9301970.1"/>
    </source>
</evidence>
<proteinExistence type="predicted"/>
<organism evidence="1 2">
    <name type="scientific">Taxus chinensis</name>
    <name type="common">Chinese yew</name>
    <name type="synonym">Taxus wallichiana var. chinensis</name>
    <dbReference type="NCBI Taxonomy" id="29808"/>
    <lineage>
        <taxon>Eukaryota</taxon>
        <taxon>Viridiplantae</taxon>
        <taxon>Streptophyta</taxon>
        <taxon>Embryophyta</taxon>
        <taxon>Tracheophyta</taxon>
        <taxon>Spermatophyta</taxon>
        <taxon>Pinopsida</taxon>
        <taxon>Pinidae</taxon>
        <taxon>Conifers II</taxon>
        <taxon>Cupressales</taxon>
        <taxon>Taxaceae</taxon>
        <taxon>Taxus</taxon>
    </lineage>
</organism>
<dbReference type="Gene3D" id="3.30.420.10">
    <property type="entry name" value="Ribonuclease H-like superfamily/Ribonuclease H"/>
    <property type="match status" value="1"/>
</dbReference>
<evidence type="ECO:0000313" key="2">
    <source>
        <dbReference type="Proteomes" id="UP000824469"/>
    </source>
</evidence>
<dbReference type="EMBL" id="JAHRHJ020000009">
    <property type="protein sequence ID" value="KAH9301970.1"/>
    <property type="molecule type" value="Genomic_DNA"/>
</dbReference>
<name>A0AA38CK52_TAXCH</name>
<feature type="non-terminal residue" evidence="1">
    <location>
        <position position="1"/>
    </location>
</feature>
<protein>
    <recommendedName>
        <fullName evidence="3">RNase H type-1 domain-containing protein</fullName>
    </recommendedName>
</protein>
<dbReference type="GO" id="GO:0003676">
    <property type="term" value="F:nucleic acid binding"/>
    <property type="evidence" value="ECO:0007669"/>
    <property type="project" value="InterPro"/>
</dbReference>
<dbReference type="InterPro" id="IPR036397">
    <property type="entry name" value="RNaseH_sf"/>
</dbReference>
<evidence type="ECO:0008006" key="3">
    <source>
        <dbReference type="Google" id="ProtNLM"/>
    </source>
</evidence>
<dbReference type="AlphaFoldDB" id="A0AA38CK52"/>
<sequence length="50" mass="5950">LAVFGDSLLIIKQVTDEYQVKDEKLIPYKRMVDSLRSYFRLISFDQTPRI</sequence>
<comment type="caution">
    <text evidence="1">The sequence shown here is derived from an EMBL/GenBank/DDBJ whole genome shotgun (WGS) entry which is preliminary data.</text>
</comment>
<gene>
    <name evidence="1" type="ORF">KI387_013553</name>
</gene>
<feature type="non-terminal residue" evidence="1">
    <location>
        <position position="50"/>
    </location>
</feature>
<accession>A0AA38CK52</accession>
<dbReference type="Proteomes" id="UP000824469">
    <property type="component" value="Unassembled WGS sequence"/>
</dbReference>
<reference evidence="1 2" key="1">
    <citation type="journal article" date="2021" name="Nat. Plants">
        <title>The Taxus genome provides insights into paclitaxel biosynthesis.</title>
        <authorList>
            <person name="Xiong X."/>
            <person name="Gou J."/>
            <person name="Liao Q."/>
            <person name="Li Y."/>
            <person name="Zhou Q."/>
            <person name="Bi G."/>
            <person name="Li C."/>
            <person name="Du R."/>
            <person name="Wang X."/>
            <person name="Sun T."/>
            <person name="Guo L."/>
            <person name="Liang H."/>
            <person name="Lu P."/>
            <person name="Wu Y."/>
            <person name="Zhang Z."/>
            <person name="Ro D.K."/>
            <person name="Shang Y."/>
            <person name="Huang S."/>
            <person name="Yan J."/>
        </authorList>
    </citation>
    <scope>NUCLEOTIDE SEQUENCE [LARGE SCALE GENOMIC DNA]</scope>
    <source>
        <strain evidence="1">Ta-2019</strain>
    </source>
</reference>
<keyword evidence="2" id="KW-1185">Reference proteome</keyword>